<feature type="binding site" evidence="6">
    <location>
        <position position="371"/>
    </location>
    <ligand>
        <name>alpha-maltose 1-phosphate</name>
        <dbReference type="ChEBI" id="CHEBI:63576"/>
    </ligand>
</feature>
<organism evidence="8 9">
    <name type="scientific">Geomesophilobacter sediminis</name>
    <dbReference type="NCBI Taxonomy" id="2798584"/>
    <lineage>
        <taxon>Bacteria</taxon>
        <taxon>Pseudomonadati</taxon>
        <taxon>Thermodesulfobacteriota</taxon>
        <taxon>Desulfuromonadia</taxon>
        <taxon>Geobacterales</taxon>
        <taxon>Geobacteraceae</taxon>
        <taxon>Geomesophilobacter</taxon>
    </lineage>
</organism>
<comment type="caution">
    <text evidence="8">The sequence shown here is derived from an EMBL/GenBank/DDBJ whole genome shotgun (WGS) entry which is preliminary data.</text>
</comment>
<evidence type="ECO:0000256" key="4">
    <source>
        <dbReference type="ARBA" id="ARBA00023277"/>
    </source>
</evidence>
<reference evidence="8" key="1">
    <citation type="submission" date="2020-12" db="EMBL/GenBank/DDBJ databases">
        <title>Geomonas sp. Red875, isolated from river sediment.</title>
        <authorList>
            <person name="Xu Z."/>
            <person name="Zhang Z."/>
            <person name="Masuda Y."/>
            <person name="Itoh H."/>
            <person name="Senoo K."/>
        </authorList>
    </citation>
    <scope>NUCLEOTIDE SEQUENCE</scope>
    <source>
        <strain evidence="8">Red875</strain>
    </source>
</reference>
<dbReference type="Pfam" id="PF00128">
    <property type="entry name" value="Alpha-amylase"/>
    <property type="match status" value="1"/>
</dbReference>
<dbReference type="PANTHER" id="PTHR47786:SF2">
    <property type="entry name" value="GLYCOSYL HYDROLASE FAMILY 13 CATALYTIC DOMAIN-CONTAINING PROTEIN"/>
    <property type="match status" value="1"/>
</dbReference>
<dbReference type="PANTHER" id="PTHR47786">
    <property type="entry name" value="ALPHA-1,4-GLUCAN:MALTOSE-1-PHOSPHATE MALTOSYLTRANSFERASE"/>
    <property type="match status" value="1"/>
</dbReference>
<dbReference type="GO" id="GO:0030979">
    <property type="term" value="P:alpha-glucan biosynthetic process"/>
    <property type="evidence" value="ECO:0007669"/>
    <property type="project" value="UniProtKB-UniRule"/>
</dbReference>
<comment type="subunit">
    <text evidence="1 6">Homodimer.</text>
</comment>
<dbReference type="SUPFAM" id="SSF51445">
    <property type="entry name" value="(Trans)glycosidases"/>
    <property type="match status" value="1"/>
</dbReference>
<sequence>MKDDLGTARREEPRPCRQDSSLLSAQCIVPPSSGRVVIEAIWPQVGCGRFPVKRVAGEELTVQADVFCDGHDEVGALLLFRRRDSEQWQERLMRRQEDDRWEGNFSLPDTGAYIYTVAGWVNHYRTWQKSLQKKHQAGQDVRVEIAIGAKLIRSAAETALGDDAVRLHFLAQTLEQEHNRDRAVELGLDQEIARFIDEHSGRPFLVRYHQEFEVQVDRDKALFSSWYELFPRSCSADPGRHGTFTDVAKLLPDLAELGFDVLYLPPIHPIGTTKRKGKNNAVVAEPGDPGSPWAIGAPVGGHKAVHPELGTLDDFRDLVSQAQRHGIEIALDIAFQCSPDHPYLKSHPEWFLWRPDGTVQHAENPPKKYEDIIPFHFENPNWKELWEELKSVILFWVEQGVRIFRIDNPHTKPLPFWEWLLCEVKKSCPEVLFLSEAFTRHKVMYRLAKLGFSQSYTYFSWRNSKAELTAYVDELVHGEVREFLRPNFWPNTPDILPEPLQYGGRAAFMIRFILAATLSSSYGIYGPVFELCVGEAVEGSEEYLHAEKYEVRAWDRDAPGNIRRLVAQVNRIRRENEALQDTFNVRFHHCTDDNVVFFGKSSRDGSNVILIAVSLDPFRPHQTEVRVPIEDLGIPPGAPYPVHDLLSEEKFIWEGDWNRIELDPAALPARILKIRPRLRKEVDFDYYL</sequence>
<protein>
    <recommendedName>
        <fullName evidence="6">Alpha-1,4-glucan:maltose-1-phosphate maltosyltransferase</fullName>
        <shortName evidence="6">GMPMT</shortName>
        <ecNumber evidence="6">2.4.99.16</ecNumber>
    </recommendedName>
    <alternativeName>
        <fullName evidence="6">(1-&gt;4)-alpha-D-glucan:maltose-1-phosphate alpha-D-maltosyltransferase</fullName>
    </alternativeName>
</protein>
<dbReference type="HAMAP" id="MF_02124">
    <property type="entry name" value="GlgE"/>
    <property type="match status" value="1"/>
</dbReference>
<evidence type="ECO:0000313" key="8">
    <source>
        <dbReference type="EMBL" id="MBJ6727805.1"/>
    </source>
</evidence>
<feature type="site" description="Transition state stabilizer" evidence="6">
    <location>
        <position position="494"/>
    </location>
</feature>
<feature type="binding site" evidence="6">
    <location>
        <position position="408"/>
    </location>
    <ligand>
        <name>alpha-maltose 1-phosphate</name>
        <dbReference type="ChEBI" id="CHEBI:63576"/>
    </ligand>
</feature>
<dbReference type="InterPro" id="IPR013780">
    <property type="entry name" value="Glyco_hydro_b"/>
</dbReference>
<dbReference type="InterPro" id="IPR049171">
    <property type="entry name" value="GLGE_C"/>
</dbReference>
<dbReference type="InterPro" id="IPR021828">
    <property type="entry name" value="GlgE_dom_N/S"/>
</dbReference>
<dbReference type="Proteomes" id="UP000636888">
    <property type="component" value="Unassembled WGS sequence"/>
</dbReference>
<dbReference type="EMBL" id="JAEMHM010000030">
    <property type="protein sequence ID" value="MBJ6727805.1"/>
    <property type="molecule type" value="Genomic_DNA"/>
</dbReference>
<dbReference type="InterPro" id="IPR013783">
    <property type="entry name" value="Ig-like_fold"/>
</dbReference>
<dbReference type="Gene3D" id="3.20.20.80">
    <property type="entry name" value="Glycosidases"/>
    <property type="match status" value="1"/>
</dbReference>
<feature type="domain" description="Glycosyl hydrolase family 13 catalytic" evidence="7">
    <location>
        <begin position="224"/>
        <end position="563"/>
    </location>
</feature>
<keyword evidence="9" id="KW-1185">Reference proteome</keyword>
<evidence type="ECO:0000313" key="9">
    <source>
        <dbReference type="Proteomes" id="UP000636888"/>
    </source>
</evidence>
<dbReference type="CDD" id="cd11344">
    <property type="entry name" value="AmyAc_GlgE_like"/>
    <property type="match status" value="1"/>
</dbReference>
<feature type="active site" description="Proton donor" evidence="6">
    <location>
        <position position="436"/>
    </location>
</feature>
<keyword evidence="2 6" id="KW-0328">Glycosyltransferase</keyword>
<dbReference type="AlphaFoldDB" id="A0A8J7M331"/>
<feature type="active site" description="Nucleophile" evidence="6">
    <location>
        <position position="407"/>
    </location>
</feature>
<dbReference type="Pfam" id="PF21702">
    <property type="entry name" value="GLGE_C"/>
    <property type="match status" value="1"/>
</dbReference>
<keyword evidence="4 6" id="KW-0119">Carbohydrate metabolism</keyword>
<comment type="catalytic activity">
    <reaction evidence="5 6">
        <text>alpha-maltose 1-phosphate + [(1-&gt;4)-alpha-D-glucosyl](n) = [(1-&gt;4)-alpha-D-glucosyl](n+2) + phosphate</text>
        <dbReference type="Rhea" id="RHEA:42692"/>
        <dbReference type="Rhea" id="RHEA-COMP:9584"/>
        <dbReference type="Rhea" id="RHEA-COMP:10183"/>
        <dbReference type="ChEBI" id="CHEBI:15444"/>
        <dbReference type="ChEBI" id="CHEBI:43474"/>
        <dbReference type="ChEBI" id="CHEBI:63576"/>
        <dbReference type="EC" id="2.4.99.16"/>
    </reaction>
</comment>
<evidence type="ECO:0000259" key="7">
    <source>
        <dbReference type="SMART" id="SM00642"/>
    </source>
</evidence>
<evidence type="ECO:0000256" key="1">
    <source>
        <dbReference type="ARBA" id="ARBA00011738"/>
    </source>
</evidence>
<feature type="binding site" evidence="6">
    <location>
        <position position="336"/>
    </location>
    <ligand>
        <name>alpha-maltose 1-phosphate</name>
        <dbReference type="ChEBI" id="CHEBI:63576"/>
    </ligand>
</feature>
<dbReference type="Gene3D" id="2.60.40.1180">
    <property type="entry name" value="Golgi alpha-mannosidase II"/>
    <property type="match status" value="1"/>
</dbReference>
<dbReference type="GO" id="GO:0016758">
    <property type="term" value="F:hexosyltransferase activity"/>
    <property type="evidence" value="ECO:0007669"/>
    <property type="project" value="UniProtKB-UniRule"/>
</dbReference>
<evidence type="ECO:0000256" key="5">
    <source>
        <dbReference type="ARBA" id="ARBA00048735"/>
    </source>
</evidence>
<dbReference type="InterPro" id="IPR017853">
    <property type="entry name" value="GH"/>
</dbReference>
<evidence type="ECO:0000256" key="2">
    <source>
        <dbReference type="ARBA" id="ARBA00022676"/>
    </source>
</evidence>
<dbReference type="Gene3D" id="1.20.58.80">
    <property type="entry name" value="Phosphotransferase system, lactose/cellobiose-type IIA subunit"/>
    <property type="match status" value="1"/>
</dbReference>
<dbReference type="GO" id="GO:0004553">
    <property type="term" value="F:hydrolase activity, hydrolyzing O-glycosyl compounds"/>
    <property type="evidence" value="ECO:0007669"/>
    <property type="project" value="InterPro"/>
</dbReference>
<accession>A0A8J7M331</accession>
<comment type="similarity">
    <text evidence="6">Belongs to the glycosyl hydrolase 13 family. GlgE subfamily.</text>
</comment>
<comment type="function">
    <text evidence="6">Maltosyltransferase that uses maltose 1-phosphate (M1P) as the sugar donor to elongate linear or branched alpha-(1-&gt;4)-glucans. Is involved in a branched alpha-glucan biosynthetic pathway from trehalose, together with TreS, Mak and GlgB.</text>
</comment>
<dbReference type="EC" id="2.4.99.16" evidence="6"/>
<dbReference type="InterPro" id="IPR026585">
    <property type="entry name" value="GlgE"/>
</dbReference>
<feature type="binding site" evidence="6">
    <location>
        <position position="276"/>
    </location>
    <ligand>
        <name>alpha-maltose 1-phosphate</name>
        <dbReference type="ChEBI" id="CHEBI:63576"/>
    </ligand>
</feature>
<keyword evidence="3 6" id="KW-0808">Transferase</keyword>
<evidence type="ECO:0000256" key="3">
    <source>
        <dbReference type="ARBA" id="ARBA00022679"/>
    </source>
</evidence>
<name>A0A8J7M331_9BACT</name>
<gene>
    <name evidence="6" type="primary">glgE</name>
    <name evidence="8" type="ORF">JFN93_24110</name>
</gene>
<dbReference type="SMART" id="SM00642">
    <property type="entry name" value="Aamy"/>
    <property type="match status" value="1"/>
</dbReference>
<dbReference type="Pfam" id="PF11896">
    <property type="entry name" value="GlgE_dom_N_S"/>
    <property type="match status" value="1"/>
</dbReference>
<dbReference type="InterPro" id="IPR006047">
    <property type="entry name" value="GH13_cat_dom"/>
</dbReference>
<dbReference type="Gene3D" id="2.60.40.10">
    <property type="entry name" value="Immunoglobulins"/>
    <property type="match status" value="1"/>
</dbReference>
<feature type="binding site" evidence="6">
    <location>
        <begin position="548"/>
        <end position="549"/>
    </location>
    <ligand>
        <name>alpha-maltose 1-phosphate</name>
        <dbReference type="ChEBI" id="CHEBI:63576"/>
    </ligand>
</feature>
<dbReference type="RefSeq" id="WP_199386946.1">
    <property type="nucleotide sequence ID" value="NZ_JAEMHM010000030.1"/>
</dbReference>
<evidence type="ECO:0000256" key="6">
    <source>
        <dbReference type="HAMAP-Rule" id="MF_02124"/>
    </source>
</evidence>
<proteinExistence type="inferred from homology"/>